<evidence type="ECO:0000313" key="4">
    <source>
        <dbReference type="EMBL" id="WEG74392.1"/>
    </source>
</evidence>
<protein>
    <submittedName>
        <fullName evidence="4">Phage replisome organizer N-terminal domain-containing protein</fullName>
    </submittedName>
</protein>
<dbReference type="SUPFAM" id="SSF158499">
    <property type="entry name" value="DnaD domain-like"/>
    <property type="match status" value="1"/>
</dbReference>
<dbReference type="AlphaFoldDB" id="A0AAF0CX59"/>
<dbReference type="InterPro" id="IPR006343">
    <property type="entry name" value="DnaB/C_C"/>
</dbReference>
<keyword evidence="4" id="KW-0614">Plasmid</keyword>
<dbReference type="EMBL" id="CP110233">
    <property type="protein sequence ID" value="WEG74392.1"/>
    <property type="molecule type" value="Genomic_DNA"/>
</dbReference>
<dbReference type="KEGG" id="vie:OL234_10530"/>
<gene>
    <name evidence="4" type="ORF">OL234_10530</name>
</gene>
<dbReference type="Proteomes" id="UP001179647">
    <property type="component" value="Plasmid unnamed1"/>
</dbReference>
<organism evidence="4 5">
    <name type="scientific">Vagococcus intermedius</name>
    <dbReference type="NCBI Taxonomy" id="2991418"/>
    <lineage>
        <taxon>Bacteria</taxon>
        <taxon>Bacillati</taxon>
        <taxon>Bacillota</taxon>
        <taxon>Bacilli</taxon>
        <taxon>Lactobacillales</taxon>
        <taxon>Enterococcaceae</taxon>
        <taxon>Vagococcus</taxon>
    </lineage>
</organism>
<keyword evidence="5" id="KW-1185">Reference proteome</keyword>
<dbReference type="RefSeq" id="WP_275470192.1">
    <property type="nucleotide sequence ID" value="NZ_CP110233.1"/>
</dbReference>
<sequence length="302" mass="35568">MSDKRKKRYYWLKLKEDFFEEDTIQWLEEQENGKEYSLIYLKLCLKSLKTDGFLARHVGEMLIPYDEKAIAKMTNSRIDTVLIAMNVFKEIGLIDVLENGELYMTQLSEMVGSETESAVQKRLERSKKKQVATLSHDCRENVAQSKRKSLEKELDIELEEEQKNTSSVSLEQFNLHKIIQKEFNRSLSPIEHQTIDYWRDDYNQALILEALKTAVLNNVFNLRYVESILMDWERNKLTTIKAVKEYNEKFEKRKSKGTHSKPIKIIESEPDWVGQDIVETPATAEEQEFFAKQLADLRNKRL</sequence>
<feature type="domain" description="DnaB/C C-terminal" evidence="2">
    <location>
        <begin position="177"/>
        <end position="246"/>
    </location>
</feature>
<evidence type="ECO:0000313" key="5">
    <source>
        <dbReference type="Proteomes" id="UP001179647"/>
    </source>
</evidence>
<evidence type="ECO:0000259" key="2">
    <source>
        <dbReference type="Pfam" id="PF07261"/>
    </source>
</evidence>
<name>A0AAF0CX59_9ENTE</name>
<dbReference type="NCBIfam" id="TIGR01446">
    <property type="entry name" value="DnaD_dom"/>
    <property type="match status" value="1"/>
</dbReference>
<dbReference type="Pfam" id="PF07261">
    <property type="entry name" value="DnaB_2"/>
    <property type="match status" value="1"/>
</dbReference>
<dbReference type="Pfam" id="PF09681">
    <property type="entry name" value="Phage_rep_org_N"/>
    <property type="match status" value="1"/>
</dbReference>
<evidence type="ECO:0000259" key="3">
    <source>
        <dbReference type="Pfam" id="PF09681"/>
    </source>
</evidence>
<reference evidence="4" key="1">
    <citation type="submission" date="2022-10" db="EMBL/GenBank/DDBJ databases">
        <title>Vagococcus sp. isolated from poultry meat.</title>
        <authorList>
            <person name="Johansson P."/>
            <person name="Bjorkroth J."/>
        </authorList>
    </citation>
    <scope>NUCLEOTIDE SEQUENCE</scope>
    <source>
        <strain evidence="4">STAA11</strain>
        <plasmid evidence="4">unnamed1</plasmid>
    </source>
</reference>
<dbReference type="InterPro" id="IPR053162">
    <property type="entry name" value="DnaD"/>
</dbReference>
<dbReference type="PANTHER" id="PTHR37293:SF5">
    <property type="entry name" value="DNA REPLICATION PROTEIN"/>
    <property type="match status" value="1"/>
</dbReference>
<proteinExistence type="inferred from homology"/>
<dbReference type="InterPro" id="IPR010056">
    <property type="entry name" value="Phage_rep_org__N"/>
</dbReference>
<dbReference type="Gene3D" id="1.10.10.630">
    <property type="entry name" value="DnaD domain-like"/>
    <property type="match status" value="1"/>
</dbReference>
<comment type="similarity">
    <text evidence="1">Belongs to the DnaB/DnaD family.</text>
</comment>
<geneLocation type="plasmid" evidence="4 5">
    <name>unnamed1</name>
</geneLocation>
<dbReference type="PANTHER" id="PTHR37293">
    <property type="entry name" value="PHAGE REPLICATION PROTEIN-RELATED"/>
    <property type="match status" value="1"/>
</dbReference>
<accession>A0AAF0CX59</accession>
<dbReference type="InterPro" id="IPR034829">
    <property type="entry name" value="DnaD-like_sf"/>
</dbReference>
<feature type="domain" description="Phage replisome organiser N-terminal" evidence="3">
    <location>
        <begin position="11"/>
        <end position="130"/>
    </location>
</feature>
<dbReference type="NCBIfam" id="TIGR01714">
    <property type="entry name" value="phage_rep_org_N"/>
    <property type="match status" value="1"/>
</dbReference>
<evidence type="ECO:0000256" key="1">
    <source>
        <dbReference type="ARBA" id="ARBA00093462"/>
    </source>
</evidence>